<name>A0A5M3MJG0_CONPW</name>
<evidence type="ECO:0008006" key="14">
    <source>
        <dbReference type="Google" id="ProtNLM"/>
    </source>
</evidence>
<feature type="region of interest" description="Disordered" evidence="8">
    <location>
        <begin position="172"/>
        <end position="473"/>
    </location>
</feature>
<dbReference type="PROSITE" id="PS50011">
    <property type="entry name" value="PROTEIN_KINASE_DOM"/>
    <property type="match status" value="1"/>
</dbReference>
<feature type="compositionally biased region" description="Basic and acidic residues" evidence="8">
    <location>
        <begin position="266"/>
        <end position="287"/>
    </location>
</feature>
<evidence type="ECO:0000256" key="5">
    <source>
        <dbReference type="ARBA" id="ARBA00022833"/>
    </source>
</evidence>
<dbReference type="InterPro" id="IPR046349">
    <property type="entry name" value="C1-like_sf"/>
</dbReference>
<feature type="compositionally biased region" description="Polar residues" evidence="8">
    <location>
        <begin position="303"/>
        <end position="320"/>
    </location>
</feature>
<dbReference type="Pfam" id="PF00307">
    <property type="entry name" value="CH"/>
    <property type="match status" value="1"/>
</dbReference>
<feature type="binding site" evidence="7">
    <location>
        <position position="1287"/>
    </location>
    <ligand>
        <name>ATP</name>
        <dbReference type="ChEBI" id="CHEBI:30616"/>
    </ligand>
</feature>
<feature type="domain" description="Protein kinase" evidence="9">
    <location>
        <begin position="1258"/>
        <end position="1510"/>
    </location>
</feature>
<evidence type="ECO:0000259" key="11">
    <source>
        <dbReference type="PROSITE" id="PS50081"/>
    </source>
</evidence>
<evidence type="ECO:0000256" key="8">
    <source>
        <dbReference type="SAM" id="MobiDB-lite"/>
    </source>
</evidence>
<feature type="region of interest" description="Disordered" evidence="8">
    <location>
        <begin position="1"/>
        <end position="114"/>
    </location>
</feature>
<dbReference type="OMA" id="FPRRPTH"/>
<feature type="compositionally biased region" description="Polar residues" evidence="8">
    <location>
        <begin position="688"/>
        <end position="710"/>
    </location>
</feature>
<keyword evidence="6 7" id="KW-0067">ATP-binding</keyword>
<evidence type="ECO:0000313" key="13">
    <source>
        <dbReference type="Proteomes" id="UP000053558"/>
    </source>
</evidence>
<evidence type="ECO:0000256" key="6">
    <source>
        <dbReference type="ARBA" id="ARBA00022840"/>
    </source>
</evidence>
<feature type="compositionally biased region" description="Low complexity" evidence="8">
    <location>
        <begin position="1856"/>
        <end position="1867"/>
    </location>
</feature>
<reference evidence="13" key="1">
    <citation type="journal article" date="2012" name="Science">
        <title>The Paleozoic origin of enzymatic lignin decomposition reconstructed from 31 fungal genomes.</title>
        <authorList>
            <person name="Floudas D."/>
            <person name="Binder M."/>
            <person name="Riley R."/>
            <person name="Barry K."/>
            <person name="Blanchette R.A."/>
            <person name="Henrissat B."/>
            <person name="Martinez A.T."/>
            <person name="Otillar R."/>
            <person name="Spatafora J.W."/>
            <person name="Yadav J.S."/>
            <person name="Aerts A."/>
            <person name="Benoit I."/>
            <person name="Boyd A."/>
            <person name="Carlson A."/>
            <person name="Copeland A."/>
            <person name="Coutinho P.M."/>
            <person name="de Vries R.P."/>
            <person name="Ferreira P."/>
            <person name="Findley K."/>
            <person name="Foster B."/>
            <person name="Gaskell J."/>
            <person name="Glotzer D."/>
            <person name="Gorecki P."/>
            <person name="Heitman J."/>
            <person name="Hesse C."/>
            <person name="Hori C."/>
            <person name="Igarashi K."/>
            <person name="Jurgens J.A."/>
            <person name="Kallen N."/>
            <person name="Kersten P."/>
            <person name="Kohler A."/>
            <person name="Kuees U."/>
            <person name="Kumar T.K.A."/>
            <person name="Kuo A."/>
            <person name="LaButti K."/>
            <person name="Larrondo L.F."/>
            <person name="Lindquist E."/>
            <person name="Ling A."/>
            <person name="Lombard V."/>
            <person name="Lucas S."/>
            <person name="Lundell T."/>
            <person name="Martin R."/>
            <person name="McLaughlin D.J."/>
            <person name="Morgenstern I."/>
            <person name="Morin E."/>
            <person name="Murat C."/>
            <person name="Nagy L.G."/>
            <person name="Nolan M."/>
            <person name="Ohm R.A."/>
            <person name="Patyshakuliyeva A."/>
            <person name="Rokas A."/>
            <person name="Ruiz-Duenas F.J."/>
            <person name="Sabat G."/>
            <person name="Salamov A."/>
            <person name="Samejima M."/>
            <person name="Schmutz J."/>
            <person name="Slot J.C."/>
            <person name="St John F."/>
            <person name="Stenlid J."/>
            <person name="Sun H."/>
            <person name="Sun S."/>
            <person name="Syed K."/>
            <person name="Tsang A."/>
            <person name="Wiebenga A."/>
            <person name="Young D."/>
            <person name="Pisabarro A."/>
            <person name="Eastwood D.C."/>
            <person name="Martin F."/>
            <person name="Cullen D."/>
            <person name="Grigoriev I.V."/>
            <person name="Hibbett D.S."/>
        </authorList>
    </citation>
    <scope>NUCLEOTIDE SEQUENCE [LARGE SCALE GENOMIC DNA]</scope>
    <source>
        <strain evidence="13">RWD-64-598 SS2</strain>
    </source>
</reference>
<dbReference type="InterPro" id="IPR001715">
    <property type="entry name" value="CH_dom"/>
</dbReference>
<dbReference type="Proteomes" id="UP000053558">
    <property type="component" value="Unassembled WGS sequence"/>
</dbReference>
<dbReference type="InterPro" id="IPR002219">
    <property type="entry name" value="PKC_DAG/PE"/>
</dbReference>
<evidence type="ECO:0000259" key="9">
    <source>
        <dbReference type="PROSITE" id="PS50011"/>
    </source>
</evidence>
<sequence>MTQHDRVPGSNVHFHLPRPGSSSRTPEPSTSSQFVTQSTSSTGESASKSFGRLRSSFGASIKTATKSRSKIASPEPNTDEFATVSRKGKGRAQDPDDHHETPAGAKDKSKMGMLKRLESKVGLRGRMGKDSTMTAAALDAHGNNMGTKSKGGRHAGLTSFITPTLRGASISSPALHLLSPSTLQGQDSSDSTTPSASSDNNLTRERSRRCSMQPTPTIRGISGPSPLASKRNGSATPDRAGAASPRSAKQRPAPIFAPPPPSSRPSVERRSTDANHRRSVSRDRETDIPSPPPTPTPTRPRQGQLSAGLNRRATASSSATHLPLASPTTSHAPSTSTAAQHARSPSGRQAVSARVGSPEPANLAPLSSSPPRRVSTEMRRPSTANDARKSAEARRVSGEIPRRQSIDARRPSVDARRPSVDGGRRTSIDQPRRVSLDPQQRRQAGSPVPPRAISPTSGPSRSRAASPTGDSIYGGANGRALNFSSASLVGHGVGATTEQRDLVRRATSAVCREFRKPPAHLAGADTHRDWEEVEVRVQPLMRLERMWGGKNGSGIGGGAHGASSTQVNVVASPSSAGEERERKLFCEALRDGIVLCQLMNKHFPIIVRIDLRDDGFNRTSNITRFLAACSSKGVSSDDLFYRDDLIEATPETLARVAQTILALLDLAYAPQADRAKVISGQGKKGATSLVTNTGPYSPGSVSRAASSTPNLVVERPTSPVAIPPLPRNRGSRAATGLDTVRSNSPLSGASSAGTTRNAGSSAEGSSTHIASSDRETDNVPPISHPPVPPRSPLRVRSSSKRSDELFAAAADEQHSTGFEPPSRQSRASSNLTDTTAFSSLLDFRRSNSNQGKFSTIRTATTEATSFASDTPSLTRTEASALCEDMSRRRERRPSESAGVDLMSLTEEEETNASANASARSSPPPRSRERRRQNGSNGGYTAFDDDTARASAEPASRVRLGKGKWPDDFLDAFQGPSSMPSTPVRPIPIVKSPGAASAAGPGELFPLSSSPLSGAGAGPLSASPSRKLAIVGASRHNDSGDSVVAPGPRRPTHRPRHSVDVPGFVPRDSGSGSSGSGPSASILRRDVSPSGQPRLMLRRQSTHAGQRRNGVYIPRTSIEGGGDGQRPGIDSADGGNGSAPVPFPRARAGSGEHGLPSPTSLNDVNSGGGVGGGKNLDDVPRARGRFRSEVEGTRARRRSRPTSYDEMGQPKRSRFESMVNLGVASNRASASDLLSRDSMDGGAVRQTIIVKEDGRTMQLSLGNCIGRGQFGVVYRALNITTGQMVAVKRIRLEGLKEDEVTQLMKEVDLMKRLGHPSIVKYEGMARDEDFLNIVLEYAESGSLGQTLKAFGKLNERLVASYVVKILEGLHYLHGCDVVHCDLKAANILTTKTGNIKLSDFGVSLNLRAMEREKDVAGTPNWMAPEVIELKGASTKSDIWSLGCTVIELLTGRPPYGEIANSMTVMFRIVEDDMPPIPEGCSEPLVDFLQQCFQKNPEDRPDAELLCEHQWLKKNWDALQELRPQDSIPFLRRVSADIHKTDVARLLSFSNVAVDVPESAISEDTSNDYLKPPTTPMRRRLSSQLPTPISPMAPITPMVTGEEPISQSEHSFVKTTFKKNSSMICRVCMEGIKKSAVICDQCNFIAHPKCAPDAPPTCHMRRQLLLYAQYAERGDPHSMYSNPMLVDGSTVPSTGPGSDVSFVTPSPRPSMDGSALPPHALNMPAPNPPTAFRFIQHAFRRSRSSLSTDLQHSTDALVATSQEQEDIKPATLSVPTPKHKPSKLHRTKSTRTTERPHSLSSNSTARHPPSMRTVESHSSRPEASRKSLRSFGEADSEVSRSPHARPSAVPEEGPMHRSPFPKAASAPAFVQESYGAPGNNHHDHHAHFHTHGRSKSANCTIQ</sequence>
<comment type="caution">
    <text evidence="12">The sequence shown here is derived from an EMBL/GenBank/DDBJ whole genome shotgun (WGS) entry which is preliminary data.</text>
</comment>
<dbReference type="InterPro" id="IPR000719">
    <property type="entry name" value="Prot_kinase_dom"/>
</dbReference>
<feature type="region of interest" description="Disordered" evidence="8">
    <location>
        <begin position="679"/>
        <end position="831"/>
    </location>
</feature>
<dbReference type="Pfam" id="PF00069">
    <property type="entry name" value="Pkinase"/>
    <property type="match status" value="1"/>
</dbReference>
<feature type="compositionally biased region" description="Low complexity" evidence="8">
    <location>
        <begin position="187"/>
        <end position="199"/>
    </location>
</feature>
<evidence type="ECO:0000256" key="7">
    <source>
        <dbReference type="PROSITE-ProRule" id="PRU10141"/>
    </source>
</evidence>
<feature type="compositionally biased region" description="Pro residues" evidence="8">
    <location>
        <begin position="289"/>
        <end position="298"/>
    </location>
</feature>
<feature type="compositionally biased region" description="Polar residues" evidence="8">
    <location>
        <begin position="454"/>
        <end position="469"/>
    </location>
</feature>
<dbReference type="SMART" id="SM00109">
    <property type="entry name" value="C1"/>
    <property type="match status" value="1"/>
</dbReference>
<dbReference type="OrthoDB" id="8693905at2759"/>
<dbReference type="RefSeq" id="XP_007771022.1">
    <property type="nucleotide sequence ID" value="XM_007772832.1"/>
</dbReference>
<feature type="compositionally biased region" description="Polar residues" evidence="8">
    <location>
        <begin position="822"/>
        <end position="831"/>
    </location>
</feature>
<dbReference type="PROSITE" id="PS00107">
    <property type="entry name" value="PROTEIN_KINASE_ATP"/>
    <property type="match status" value="1"/>
</dbReference>
<organism evidence="12 13">
    <name type="scientific">Coniophora puteana (strain RWD-64-598)</name>
    <name type="common">Brown rot fungus</name>
    <dbReference type="NCBI Taxonomy" id="741705"/>
    <lineage>
        <taxon>Eukaryota</taxon>
        <taxon>Fungi</taxon>
        <taxon>Dikarya</taxon>
        <taxon>Basidiomycota</taxon>
        <taxon>Agaricomycotina</taxon>
        <taxon>Agaricomycetes</taxon>
        <taxon>Agaricomycetidae</taxon>
        <taxon>Boletales</taxon>
        <taxon>Coniophorineae</taxon>
        <taxon>Coniophoraceae</taxon>
        <taxon>Coniophora</taxon>
    </lineage>
</organism>
<feature type="compositionally biased region" description="Low complexity" evidence="8">
    <location>
        <begin position="325"/>
        <end position="339"/>
    </location>
</feature>
<feature type="compositionally biased region" description="Low complexity" evidence="8">
    <location>
        <begin position="357"/>
        <end position="373"/>
    </location>
</feature>
<feature type="region of interest" description="Disordered" evidence="8">
    <location>
        <begin position="883"/>
        <end position="963"/>
    </location>
</feature>
<feature type="compositionally biased region" description="Basic and acidic residues" evidence="8">
    <location>
        <begin position="1812"/>
        <end position="1823"/>
    </location>
</feature>
<dbReference type="PRINTS" id="PR00888">
    <property type="entry name" value="SM22CALPONIN"/>
</dbReference>
<dbReference type="Gene3D" id="1.10.510.10">
    <property type="entry name" value="Transferase(Phosphotransferase) domain 1"/>
    <property type="match status" value="1"/>
</dbReference>
<keyword evidence="2" id="KW-0479">Metal-binding</keyword>
<feature type="domain" description="Phorbol-ester/DAG-type" evidence="11">
    <location>
        <begin position="1607"/>
        <end position="1656"/>
    </location>
</feature>
<feature type="compositionally biased region" description="Basic and acidic residues" evidence="8">
    <location>
        <begin position="1174"/>
        <end position="1193"/>
    </location>
</feature>
<proteinExistence type="predicted"/>
<dbReference type="PROSITE" id="PS00108">
    <property type="entry name" value="PROTEIN_KINASE_ST"/>
    <property type="match status" value="1"/>
</dbReference>
<feature type="compositionally biased region" description="Polar residues" evidence="8">
    <location>
        <begin position="740"/>
        <end position="770"/>
    </location>
</feature>
<keyword evidence="13" id="KW-1185">Reference proteome</keyword>
<feature type="compositionally biased region" description="Pro residues" evidence="8">
    <location>
        <begin position="782"/>
        <end position="791"/>
    </location>
</feature>
<feature type="compositionally biased region" description="Basic residues" evidence="8">
    <location>
        <begin position="1880"/>
        <end position="1892"/>
    </location>
</feature>
<dbReference type="EMBL" id="JH711581">
    <property type="protein sequence ID" value="EIW79378.1"/>
    <property type="molecule type" value="Genomic_DNA"/>
</dbReference>
<dbReference type="InterPro" id="IPR003096">
    <property type="entry name" value="SM22_calponin"/>
</dbReference>
<gene>
    <name evidence="12" type="ORF">CONPUDRAFT_127468</name>
</gene>
<feature type="compositionally biased region" description="Basic residues" evidence="8">
    <location>
        <begin position="1775"/>
        <end position="1787"/>
    </location>
</feature>
<dbReference type="InterPro" id="IPR017441">
    <property type="entry name" value="Protein_kinase_ATP_BS"/>
</dbReference>
<dbReference type="CDD" id="cd06627">
    <property type="entry name" value="STKc_Cdc7_like"/>
    <property type="match status" value="1"/>
</dbReference>
<evidence type="ECO:0000259" key="10">
    <source>
        <dbReference type="PROSITE" id="PS50021"/>
    </source>
</evidence>
<dbReference type="GO" id="GO:0004709">
    <property type="term" value="F:MAP kinase kinase kinase activity"/>
    <property type="evidence" value="ECO:0007669"/>
    <property type="project" value="TreeGrafter"/>
</dbReference>
<dbReference type="PROSITE" id="PS50081">
    <property type="entry name" value="ZF_DAG_PE_2"/>
    <property type="match status" value="1"/>
</dbReference>
<dbReference type="PANTHER" id="PTHR48016">
    <property type="entry name" value="MAP KINASE KINASE KINASE SSK2-RELATED-RELATED"/>
    <property type="match status" value="1"/>
</dbReference>
<dbReference type="GO" id="GO:0005524">
    <property type="term" value="F:ATP binding"/>
    <property type="evidence" value="ECO:0007669"/>
    <property type="project" value="UniProtKB-UniRule"/>
</dbReference>
<keyword evidence="1" id="KW-0808">Transferase</keyword>
<dbReference type="Gene3D" id="1.10.418.10">
    <property type="entry name" value="Calponin-like domain"/>
    <property type="match status" value="1"/>
</dbReference>
<dbReference type="InterPro" id="IPR050538">
    <property type="entry name" value="MAP_kinase_kinase_kinase"/>
</dbReference>
<dbReference type="InterPro" id="IPR036872">
    <property type="entry name" value="CH_dom_sf"/>
</dbReference>
<dbReference type="CDD" id="cd20821">
    <property type="entry name" value="C1_MgcRacGAP"/>
    <property type="match status" value="1"/>
</dbReference>
<dbReference type="Gene3D" id="3.30.60.20">
    <property type="match status" value="1"/>
</dbReference>
<feature type="compositionally biased region" description="Polar residues" evidence="8">
    <location>
        <begin position="1743"/>
        <end position="1760"/>
    </location>
</feature>
<feature type="region of interest" description="Disordered" evidence="8">
    <location>
        <begin position="1562"/>
        <end position="1589"/>
    </location>
</feature>
<dbReference type="GO" id="GO:0005737">
    <property type="term" value="C:cytoplasm"/>
    <property type="evidence" value="ECO:0007669"/>
    <property type="project" value="TreeGrafter"/>
</dbReference>
<dbReference type="PANTHER" id="PTHR48016:SF4">
    <property type="entry name" value="PROTEIN KINASE DOMAIN-CONTAINING PROTEIN"/>
    <property type="match status" value="1"/>
</dbReference>
<feature type="compositionally biased region" description="Basic and acidic residues" evidence="8">
    <location>
        <begin position="374"/>
        <end position="435"/>
    </location>
</feature>
<dbReference type="KEGG" id="cput:CONPUDRAFT_127468"/>
<feature type="region of interest" description="Disordered" evidence="8">
    <location>
        <begin position="1743"/>
        <end position="1900"/>
    </location>
</feature>
<dbReference type="CDD" id="cd00014">
    <property type="entry name" value="CH_SF"/>
    <property type="match status" value="1"/>
</dbReference>
<dbReference type="SUPFAM" id="SSF57889">
    <property type="entry name" value="Cysteine-rich domain"/>
    <property type="match status" value="1"/>
</dbReference>
<dbReference type="SMART" id="SM00220">
    <property type="entry name" value="S_TKc"/>
    <property type="match status" value="1"/>
</dbReference>
<dbReference type="InterPro" id="IPR008271">
    <property type="entry name" value="Ser/Thr_kinase_AS"/>
</dbReference>
<dbReference type="InterPro" id="IPR011009">
    <property type="entry name" value="Kinase-like_dom_sf"/>
</dbReference>
<keyword evidence="4" id="KW-0418">Kinase</keyword>
<keyword evidence="3 7" id="KW-0547">Nucleotide-binding</keyword>
<dbReference type="SUPFAM" id="SSF47576">
    <property type="entry name" value="Calponin-homology domain, CH-domain"/>
    <property type="match status" value="1"/>
</dbReference>
<evidence type="ECO:0000256" key="1">
    <source>
        <dbReference type="ARBA" id="ARBA00022679"/>
    </source>
</evidence>
<evidence type="ECO:0000256" key="3">
    <source>
        <dbReference type="ARBA" id="ARBA00022741"/>
    </source>
</evidence>
<evidence type="ECO:0000313" key="12">
    <source>
        <dbReference type="EMBL" id="EIW79378.1"/>
    </source>
</evidence>
<protein>
    <recommendedName>
        <fullName evidence="14">Pkinase-domain-containing protein</fullName>
    </recommendedName>
</protein>
<dbReference type="PROSITE" id="PS50021">
    <property type="entry name" value="CH"/>
    <property type="match status" value="1"/>
</dbReference>
<accession>A0A5M3MJG0</accession>
<feature type="compositionally biased region" description="Low complexity" evidence="8">
    <location>
        <begin position="17"/>
        <end position="49"/>
    </location>
</feature>
<feature type="compositionally biased region" description="Low complexity" evidence="8">
    <location>
        <begin position="1009"/>
        <end position="1024"/>
    </location>
</feature>
<keyword evidence="5" id="KW-0862">Zinc</keyword>
<feature type="compositionally biased region" description="Low complexity" evidence="8">
    <location>
        <begin position="911"/>
        <end position="920"/>
    </location>
</feature>
<evidence type="ECO:0000256" key="2">
    <source>
        <dbReference type="ARBA" id="ARBA00022723"/>
    </source>
</evidence>
<feature type="region of interest" description="Disordered" evidence="8">
    <location>
        <begin position="1009"/>
        <end position="1209"/>
    </location>
</feature>
<feature type="domain" description="Calponin-homology (CH)" evidence="10">
    <location>
        <begin position="557"/>
        <end position="669"/>
    </location>
</feature>
<dbReference type="SUPFAM" id="SSF56112">
    <property type="entry name" value="Protein kinase-like (PK-like)"/>
    <property type="match status" value="1"/>
</dbReference>
<evidence type="ECO:0000256" key="4">
    <source>
        <dbReference type="ARBA" id="ARBA00022777"/>
    </source>
</evidence>
<feature type="region of interest" description="Disordered" evidence="8">
    <location>
        <begin position="968"/>
        <end position="987"/>
    </location>
</feature>
<dbReference type="GO" id="GO:0046872">
    <property type="term" value="F:metal ion binding"/>
    <property type="evidence" value="ECO:0007669"/>
    <property type="project" value="UniProtKB-KW"/>
</dbReference>
<dbReference type="GeneID" id="19200065"/>
<feature type="compositionally biased region" description="Basic and acidic residues" evidence="8">
    <location>
        <begin position="91"/>
        <end position="114"/>
    </location>
</feature>